<name>A0ABT1MHP4_9BACT</name>
<protein>
    <submittedName>
        <fullName evidence="1">Uncharacterized protein</fullName>
    </submittedName>
</protein>
<sequence length="161" mass="18457">MDRIAMHIRILNIREISFIDFLKEKNEKPVGEINVRLSIKPIPELDNHTITLELGLFYYTGNKRNPHPVLDYKIATLFDVANLDELTRVKHEWLVISPELLTIMAGVSIGSLRGMLALRTQGSYYENHPLPIINISQLVANMQGTTLKETVSEPLLKFKYE</sequence>
<keyword evidence="2" id="KW-1185">Reference proteome</keyword>
<comment type="caution">
    <text evidence="1">The sequence shown here is derived from an EMBL/GenBank/DDBJ whole genome shotgun (WGS) entry which is preliminary data.</text>
</comment>
<organism evidence="1 2">
    <name type="scientific">Coprobacter tertius</name>
    <dbReference type="NCBI Taxonomy" id="2944915"/>
    <lineage>
        <taxon>Bacteria</taxon>
        <taxon>Pseudomonadati</taxon>
        <taxon>Bacteroidota</taxon>
        <taxon>Bacteroidia</taxon>
        <taxon>Bacteroidales</taxon>
        <taxon>Barnesiellaceae</taxon>
        <taxon>Coprobacter</taxon>
    </lineage>
</organism>
<gene>
    <name evidence="1" type="ORF">NMU02_07290</name>
</gene>
<evidence type="ECO:0000313" key="2">
    <source>
        <dbReference type="Proteomes" id="UP001205603"/>
    </source>
</evidence>
<accession>A0ABT1MHP4</accession>
<dbReference type="RefSeq" id="WP_255027011.1">
    <property type="nucleotide sequence ID" value="NZ_JANDHW010000006.1"/>
</dbReference>
<evidence type="ECO:0000313" key="1">
    <source>
        <dbReference type="EMBL" id="MCP9611894.1"/>
    </source>
</evidence>
<dbReference type="Proteomes" id="UP001205603">
    <property type="component" value="Unassembled WGS sequence"/>
</dbReference>
<reference evidence="1 2" key="1">
    <citation type="submission" date="2022-07" db="EMBL/GenBank/DDBJ databases">
        <title>Fecal culturing of patients with breast cancer.</title>
        <authorList>
            <person name="Teng N.M.Y."/>
            <person name="Kiu R."/>
            <person name="Evans R."/>
            <person name="Baker D.J."/>
            <person name="Zenner C."/>
            <person name="Robinson S.D."/>
            <person name="Hall L.J."/>
        </authorList>
    </citation>
    <scope>NUCLEOTIDE SEQUENCE [LARGE SCALE GENOMIC DNA]</scope>
    <source>
        <strain evidence="1 2">LH1063</strain>
    </source>
</reference>
<proteinExistence type="predicted"/>
<dbReference type="EMBL" id="JANDHW010000006">
    <property type="protein sequence ID" value="MCP9611894.1"/>
    <property type="molecule type" value="Genomic_DNA"/>
</dbReference>